<dbReference type="GO" id="GO:0003677">
    <property type="term" value="F:DNA binding"/>
    <property type="evidence" value="ECO:0007669"/>
    <property type="project" value="InterPro"/>
</dbReference>
<dbReference type="Gene3D" id="1.10.260.40">
    <property type="entry name" value="lambda repressor-like DNA-binding domains"/>
    <property type="match status" value="1"/>
</dbReference>
<proteinExistence type="predicted"/>
<evidence type="ECO:0000259" key="1">
    <source>
        <dbReference type="PROSITE" id="PS50943"/>
    </source>
</evidence>
<dbReference type="InterPro" id="IPR001387">
    <property type="entry name" value="Cro/C1-type_HTH"/>
</dbReference>
<sequence length="96" mass="10240">MDTLAIIKRIEMRLAEIGMSKADFYEKSGISSASYSQWNTGKFNPTPKKIRSAAECLGLSYDYLATGSEQTKKAPAGEGGRVSEDAIKIALFGGGG</sequence>
<feature type="domain" description="HTH cro/C1-type" evidence="1">
    <location>
        <begin position="18"/>
        <end position="64"/>
    </location>
</feature>
<dbReference type="CDD" id="cd00093">
    <property type="entry name" value="HTH_XRE"/>
    <property type="match status" value="1"/>
</dbReference>
<reference evidence="2" key="1">
    <citation type="submission" date="2016-04" db="EMBL/GenBank/DDBJ databases">
        <authorList>
            <person name="Evans L.H."/>
            <person name="Alamgir A."/>
            <person name="Owens N."/>
            <person name="Weber N.D."/>
            <person name="Virtaneva K."/>
            <person name="Barbian K."/>
            <person name="Babar A."/>
            <person name="Rosenke K."/>
        </authorList>
    </citation>
    <scope>NUCLEOTIDE SEQUENCE</scope>
    <source>
        <strain evidence="2">86</strain>
    </source>
</reference>
<dbReference type="EMBL" id="FLUN01000001">
    <property type="protein sequence ID" value="SBV93997.1"/>
    <property type="molecule type" value="Genomic_DNA"/>
</dbReference>
<dbReference type="SUPFAM" id="SSF47413">
    <property type="entry name" value="lambda repressor-like DNA-binding domains"/>
    <property type="match status" value="1"/>
</dbReference>
<dbReference type="Pfam" id="PF01381">
    <property type="entry name" value="HTH_3"/>
    <property type="match status" value="1"/>
</dbReference>
<name>A0A212J3J9_9FIRM</name>
<evidence type="ECO:0000313" key="2">
    <source>
        <dbReference type="EMBL" id="SBV93997.1"/>
    </source>
</evidence>
<dbReference type="PROSITE" id="PS50943">
    <property type="entry name" value="HTH_CROC1"/>
    <property type="match status" value="1"/>
</dbReference>
<dbReference type="AlphaFoldDB" id="A0A212J3J9"/>
<organism evidence="2">
    <name type="scientific">uncultured Eubacteriales bacterium</name>
    <dbReference type="NCBI Taxonomy" id="172733"/>
    <lineage>
        <taxon>Bacteria</taxon>
        <taxon>Bacillati</taxon>
        <taxon>Bacillota</taxon>
        <taxon>Clostridia</taxon>
        <taxon>Eubacteriales</taxon>
        <taxon>environmental samples</taxon>
    </lineage>
</organism>
<protein>
    <recommendedName>
        <fullName evidence="1">HTH cro/C1-type domain-containing protein</fullName>
    </recommendedName>
</protein>
<gene>
    <name evidence="2" type="ORF">KL86CLO1_10453</name>
</gene>
<dbReference type="InterPro" id="IPR010982">
    <property type="entry name" value="Lambda_DNA-bd_dom_sf"/>
</dbReference>
<dbReference type="SMART" id="SM00530">
    <property type="entry name" value="HTH_XRE"/>
    <property type="match status" value="1"/>
</dbReference>
<accession>A0A212J3J9</accession>